<dbReference type="AlphaFoldDB" id="A0A1Y2C5A5"/>
<protein>
    <recommendedName>
        <fullName evidence="5">SAM domain-containing protein</fullName>
    </recommendedName>
</protein>
<dbReference type="EMBL" id="MCGO01000029">
    <property type="protein sequence ID" value="ORY42213.1"/>
    <property type="molecule type" value="Genomic_DNA"/>
</dbReference>
<evidence type="ECO:0008006" key="5">
    <source>
        <dbReference type="Google" id="ProtNLM"/>
    </source>
</evidence>
<evidence type="ECO:0000256" key="1">
    <source>
        <dbReference type="SAM" id="MobiDB-lite"/>
    </source>
</evidence>
<name>A0A1Y2C5A5_9FUNG</name>
<dbReference type="OrthoDB" id="2158305at2759"/>
<sequence>MSQLIATILFPDSNCTTANSIQYFSSNNSCPETPSKCVKATEDFYMTNLCVPTTVSNQQSISIFGKKYFPDDVTQVLSLSTGDKCGAGSVNGAYAASKVTVNSTGALLLSTYLDRNCTGTELKDVLPYGSVDAPSCQGNNTVSVINNHGYIIVTSYTGSDCQTPISVEHYVKTESCQETSCYQHENGNYVTYKCAKTVDPNKLIQLTFNGAPTFKYTQYEDSDCRLFSFDLDKCLNTCYSGSLGSNIQSANTSITDGGSSVQYSYYSKANCQGQLVDTSMIPTDGTCTNFETVVFNKVLPPNGTPSTPAADSGNSNVGVIAGAVMGSLVLIGLFGFITFWVSKKKSKNNLQQSPVTAAESSEISSTQPVSITSSPESTGTGTFANTSFLVNNNSDKKTGGFVFDAMNSLAACDAVGAKMPTIGIDGLQYTDFGDVRLPSIPSRWTVSHVMLWASRNGATPEILALIQNEQLDGQAFLLMKMDDFNFQFPSLKQRLYFRAGLESLAVLNEERLKTAAIASFSAPPYEG</sequence>
<comment type="caution">
    <text evidence="3">The sequence shown here is derived from an EMBL/GenBank/DDBJ whole genome shotgun (WGS) entry which is preliminary data.</text>
</comment>
<keyword evidence="2" id="KW-0472">Membrane</keyword>
<keyword evidence="2" id="KW-1133">Transmembrane helix</keyword>
<keyword evidence="4" id="KW-1185">Reference proteome</keyword>
<evidence type="ECO:0000313" key="3">
    <source>
        <dbReference type="EMBL" id="ORY42213.1"/>
    </source>
</evidence>
<reference evidence="3 4" key="1">
    <citation type="submission" date="2016-07" db="EMBL/GenBank/DDBJ databases">
        <title>Pervasive Adenine N6-methylation of Active Genes in Fungi.</title>
        <authorList>
            <consortium name="DOE Joint Genome Institute"/>
            <person name="Mondo S.J."/>
            <person name="Dannebaum R.O."/>
            <person name="Kuo R.C."/>
            <person name="Labutti K."/>
            <person name="Haridas S."/>
            <person name="Kuo A."/>
            <person name="Salamov A."/>
            <person name="Ahrendt S.R."/>
            <person name="Lipzen A."/>
            <person name="Sullivan W."/>
            <person name="Andreopoulos W.B."/>
            <person name="Clum A."/>
            <person name="Lindquist E."/>
            <person name="Daum C."/>
            <person name="Ramamoorthy G.K."/>
            <person name="Gryganskyi A."/>
            <person name="Culley D."/>
            <person name="Magnuson J.K."/>
            <person name="James T.Y."/>
            <person name="O'Malley M.A."/>
            <person name="Stajich J.E."/>
            <person name="Spatafora J.W."/>
            <person name="Visel A."/>
            <person name="Grigoriev I.V."/>
        </authorList>
    </citation>
    <scope>NUCLEOTIDE SEQUENCE [LARGE SCALE GENOMIC DNA]</scope>
    <source>
        <strain evidence="3 4">JEL800</strain>
    </source>
</reference>
<evidence type="ECO:0000313" key="4">
    <source>
        <dbReference type="Proteomes" id="UP000193642"/>
    </source>
</evidence>
<dbReference type="Proteomes" id="UP000193642">
    <property type="component" value="Unassembled WGS sequence"/>
</dbReference>
<accession>A0A1Y2C5A5</accession>
<dbReference type="Gene3D" id="1.10.150.50">
    <property type="entry name" value="Transcription Factor, Ets-1"/>
    <property type="match status" value="1"/>
</dbReference>
<organism evidence="3 4">
    <name type="scientific">Rhizoclosmatium globosum</name>
    <dbReference type="NCBI Taxonomy" id="329046"/>
    <lineage>
        <taxon>Eukaryota</taxon>
        <taxon>Fungi</taxon>
        <taxon>Fungi incertae sedis</taxon>
        <taxon>Chytridiomycota</taxon>
        <taxon>Chytridiomycota incertae sedis</taxon>
        <taxon>Chytridiomycetes</taxon>
        <taxon>Chytridiales</taxon>
        <taxon>Chytriomycetaceae</taxon>
        <taxon>Rhizoclosmatium</taxon>
    </lineage>
</organism>
<evidence type="ECO:0000256" key="2">
    <source>
        <dbReference type="SAM" id="Phobius"/>
    </source>
</evidence>
<feature type="region of interest" description="Disordered" evidence="1">
    <location>
        <begin position="352"/>
        <end position="378"/>
    </location>
</feature>
<dbReference type="InterPro" id="IPR013761">
    <property type="entry name" value="SAM/pointed_sf"/>
</dbReference>
<dbReference type="SUPFAM" id="SSF47769">
    <property type="entry name" value="SAM/Pointed domain"/>
    <property type="match status" value="1"/>
</dbReference>
<keyword evidence="2" id="KW-0812">Transmembrane</keyword>
<gene>
    <name evidence="3" type="ORF">BCR33DRAFT_786438</name>
</gene>
<proteinExistence type="predicted"/>
<feature type="transmembrane region" description="Helical" evidence="2">
    <location>
        <begin position="317"/>
        <end position="341"/>
    </location>
</feature>